<keyword evidence="2" id="KW-0812">Transmembrane</keyword>
<keyword evidence="2" id="KW-0472">Membrane</keyword>
<feature type="transmembrane region" description="Helical" evidence="2">
    <location>
        <begin position="9"/>
        <end position="28"/>
    </location>
</feature>
<keyword evidence="2" id="KW-1133">Transmembrane helix</keyword>
<evidence type="ECO:0000313" key="3">
    <source>
        <dbReference type="EMBL" id="GEN32441.1"/>
    </source>
</evidence>
<gene>
    <name evidence="3" type="primary">kbaA</name>
    <name evidence="3" type="ORF">CQU01_26790</name>
</gene>
<comment type="caution">
    <text evidence="3">The sequence shown here is derived from an EMBL/GenBank/DDBJ whole genome shotgun (WGS) entry which is preliminary data.</text>
</comment>
<evidence type="ECO:0000256" key="1">
    <source>
        <dbReference type="SAM" id="MobiDB-lite"/>
    </source>
</evidence>
<feature type="region of interest" description="Disordered" evidence="1">
    <location>
        <begin position="199"/>
        <end position="234"/>
    </location>
</feature>
<keyword evidence="4" id="KW-1185">Reference proteome</keyword>
<feature type="transmembrane region" description="Helical" evidence="2">
    <location>
        <begin position="113"/>
        <end position="133"/>
    </location>
</feature>
<accession>A0A511V2Z9</accession>
<evidence type="ECO:0000313" key="4">
    <source>
        <dbReference type="Proteomes" id="UP000321491"/>
    </source>
</evidence>
<feature type="transmembrane region" description="Helical" evidence="2">
    <location>
        <begin position="48"/>
        <end position="72"/>
    </location>
</feature>
<evidence type="ECO:0000256" key="2">
    <source>
        <dbReference type="SAM" id="Phobius"/>
    </source>
</evidence>
<name>A0A511V2Z9_9BACI</name>
<dbReference type="SMART" id="SM01251">
    <property type="entry name" value="KbaA"/>
    <property type="match status" value="1"/>
</dbReference>
<dbReference type="PIRSF" id="PIRSF029886">
    <property type="entry name" value="KBAA"/>
    <property type="match status" value="1"/>
</dbReference>
<dbReference type="InterPro" id="IPR024164">
    <property type="entry name" value="KinB-signalling_activ"/>
</dbReference>
<organism evidence="3 4">
    <name type="scientific">Cerasibacillus quisquiliarum</name>
    <dbReference type="NCBI Taxonomy" id="227865"/>
    <lineage>
        <taxon>Bacteria</taxon>
        <taxon>Bacillati</taxon>
        <taxon>Bacillota</taxon>
        <taxon>Bacilli</taxon>
        <taxon>Bacillales</taxon>
        <taxon>Bacillaceae</taxon>
        <taxon>Cerasibacillus</taxon>
    </lineage>
</organism>
<feature type="transmembrane region" description="Helical" evidence="2">
    <location>
        <begin position="84"/>
        <end position="107"/>
    </location>
</feature>
<reference evidence="3 4" key="1">
    <citation type="submission" date="2019-07" db="EMBL/GenBank/DDBJ databases">
        <title>Whole genome shotgun sequence of Cerasibacillus quisquiliarum NBRC 102429.</title>
        <authorList>
            <person name="Hosoyama A."/>
            <person name="Uohara A."/>
            <person name="Ohji S."/>
            <person name="Ichikawa N."/>
        </authorList>
    </citation>
    <scope>NUCLEOTIDE SEQUENCE [LARGE SCALE GENOMIC DNA]</scope>
    <source>
        <strain evidence="3 4">NBRC 102429</strain>
    </source>
</reference>
<protein>
    <submittedName>
        <fullName evidence="3">KinB-signaling pathway activation protein</fullName>
    </submittedName>
</protein>
<sequence>MGSRNVVKMFFQTLIFGGLAGLITSFFVRADQYKQYLNPLDLKELTGIILFFLGLGLVFTAVSQTGFFAYLFINRFGLGLFRSFWGPVQIVLIAFVLFDLIYFPYIGENGQSLGHHIVVGLAILFIGLVVSYIKAKETNKSAFIPTLFLMVVMTTLEWVPGLRTDGSEYKWLMIVPLLLGNAYQILMLHRLQEPEKIKASEERRRQAALKKEEAANQKNQKKSDKLNDKKRKKS</sequence>
<dbReference type="GO" id="GO:0045881">
    <property type="term" value="P:positive regulation of sporulation resulting in formation of a cellular spore"/>
    <property type="evidence" value="ECO:0007669"/>
    <property type="project" value="InterPro"/>
</dbReference>
<dbReference type="RefSeq" id="WP_146938782.1">
    <property type="nucleotide sequence ID" value="NZ_BJXW01000043.1"/>
</dbReference>
<feature type="transmembrane region" description="Helical" evidence="2">
    <location>
        <begin position="142"/>
        <end position="159"/>
    </location>
</feature>
<dbReference type="EMBL" id="BJXW01000043">
    <property type="protein sequence ID" value="GEN32441.1"/>
    <property type="molecule type" value="Genomic_DNA"/>
</dbReference>
<feature type="transmembrane region" description="Helical" evidence="2">
    <location>
        <begin position="171"/>
        <end position="188"/>
    </location>
</feature>
<feature type="compositionally biased region" description="Basic and acidic residues" evidence="1">
    <location>
        <begin position="199"/>
        <end position="227"/>
    </location>
</feature>
<dbReference type="Pfam" id="PF14089">
    <property type="entry name" value="KbaA"/>
    <property type="match status" value="1"/>
</dbReference>
<dbReference type="Proteomes" id="UP000321491">
    <property type="component" value="Unassembled WGS sequence"/>
</dbReference>
<dbReference type="AlphaFoldDB" id="A0A511V2Z9"/>
<proteinExistence type="predicted"/>
<dbReference type="OrthoDB" id="2374256at2"/>